<evidence type="ECO:0000256" key="3">
    <source>
        <dbReference type="ARBA" id="ARBA00022679"/>
    </source>
</evidence>
<dbReference type="GO" id="GO:0003677">
    <property type="term" value="F:DNA binding"/>
    <property type="evidence" value="ECO:0007669"/>
    <property type="project" value="InterPro"/>
</dbReference>
<dbReference type="GO" id="GO:0008170">
    <property type="term" value="F:N-methyltransferase activity"/>
    <property type="evidence" value="ECO:0007669"/>
    <property type="project" value="InterPro"/>
</dbReference>
<protein>
    <submittedName>
        <fullName evidence="6">Adenine specific DNA methylase Mod</fullName>
    </submittedName>
</protein>
<reference evidence="6 7" key="1">
    <citation type="submission" date="2015-03" db="EMBL/GenBank/DDBJ databases">
        <authorList>
            <person name="Urmite Genomes"/>
        </authorList>
    </citation>
    <scope>NUCLEOTIDE SEQUENCE [LARGE SCALE GENOMIC DNA]</scope>
    <source>
        <strain evidence="6 7">CSUR P1491</strain>
    </source>
</reference>
<evidence type="ECO:0000256" key="4">
    <source>
        <dbReference type="ARBA" id="ARBA00022691"/>
    </source>
</evidence>
<dbReference type="InterPro" id="IPR002295">
    <property type="entry name" value="N4/N6-MTase_EcoPI_Mod-like"/>
</dbReference>
<evidence type="ECO:0000313" key="7">
    <source>
        <dbReference type="Proteomes" id="UP000199251"/>
    </source>
</evidence>
<dbReference type="InterPro" id="IPR002052">
    <property type="entry name" value="DNA_methylase_N6_adenine_CS"/>
</dbReference>
<evidence type="ECO:0000256" key="2">
    <source>
        <dbReference type="ARBA" id="ARBA00022603"/>
    </source>
</evidence>
<comment type="similarity">
    <text evidence="1">Belongs to the N(4)/N(6)-methyltransferase family.</text>
</comment>
<evidence type="ECO:0000259" key="5">
    <source>
        <dbReference type="Pfam" id="PF01555"/>
    </source>
</evidence>
<keyword evidence="3" id="KW-0808">Transferase</keyword>
<evidence type="ECO:0000256" key="1">
    <source>
        <dbReference type="ARBA" id="ARBA00006594"/>
    </source>
</evidence>
<dbReference type="GO" id="GO:0032259">
    <property type="term" value="P:methylation"/>
    <property type="evidence" value="ECO:0007669"/>
    <property type="project" value="UniProtKB-KW"/>
</dbReference>
<sequence>MTAVDPAAKRPEDMTREELLDLVYSQREEGIQITFAGKDVAKQIARKVQPRTSRRLAKYSVGTEEEQARNQVIEGENLQAMVTLHRERGKVDLIIADPPYNTGRDFRYNDRWDKDPNDPDLGELVSEDDGARHTKWLKFMWPRLKVMRDLLKPTGVLAICIDARELFHLGKMLDELFRPENRLAIINWEKSYSPRADNRHVSTATEYVLVYAKNEEVATTGLLPRTPEMDARYKSPDGDSRLWKADNASGMSPDRQEFVYAVQSPFTGKLEYPPYNSRWRPPQREMVKYLEAWGCKFKLTKLDDDERRAAIIGIGIDELRPVSAVLLDQPLTQAKRAATKVLKAGPWPRIFFGHDGQGRPQLKRYLEEVKQGKVPTTYWADDDWAAPLVLGAISWEHEESGHSQSGINELTAIVGTGHNFQTVKPLKLFSKIIHIWCPPDGLVLDPFAGSGTTGHAVVQLNKESGADRRFILIEQGRPEKGDPYARSLMANRLRRVIDGDWANGKGKPAGGGYRFCQLQKKVDAKALLEMERDEMTDAVIASHYDANRRGGPGLIIMTTEGHDYLVARNWADEGFYLVWDGSPEPPVFDEATYDAVVKEAVTAKLKPVYHVYARFNFFQSDDVYFHQIPDQILIDFGVGINEPFNNESDTEC</sequence>
<dbReference type="Proteomes" id="UP000199251">
    <property type="component" value="Unassembled WGS sequence"/>
</dbReference>
<gene>
    <name evidence="6" type="ORF">BN1232_06122</name>
</gene>
<proteinExistence type="inferred from homology"/>
<keyword evidence="4" id="KW-0949">S-adenosyl-L-methionine</keyword>
<dbReference type="REBASE" id="125093">
    <property type="entry name" value="M.Mle1491ORF6122P"/>
</dbReference>
<accession>A0A0E4H2F9</accession>
<dbReference type="STRING" id="141349.BN1232_06122"/>
<dbReference type="AlphaFoldDB" id="A0A0E4H2F9"/>
<dbReference type="PROSITE" id="PS00092">
    <property type="entry name" value="N6_MTASE"/>
    <property type="match status" value="1"/>
</dbReference>
<organism evidence="6 7">
    <name type="scientific">Mycobacterium lentiflavum</name>
    <dbReference type="NCBI Taxonomy" id="141349"/>
    <lineage>
        <taxon>Bacteria</taxon>
        <taxon>Bacillati</taxon>
        <taxon>Actinomycetota</taxon>
        <taxon>Actinomycetes</taxon>
        <taxon>Mycobacteriales</taxon>
        <taxon>Mycobacteriaceae</taxon>
        <taxon>Mycobacterium</taxon>
        <taxon>Mycobacterium simiae complex</taxon>
    </lineage>
</organism>
<dbReference type="RefSeq" id="WP_244890273.1">
    <property type="nucleotide sequence ID" value="NZ_CTEE01000002.1"/>
</dbReference>
<name>A0A0E4H2F9_MYCLN</name>
<dbReference type="InterPro" id="IPR029063">
    <property type="entry name" value="SAM-dependent_MTases_sf"/>
</dbReference>
<keyword evidence="2 6" id="KW-0489">Methyltransferase</keyword>
<dbReference type="EMBL" id="CTEE01000002">
    <property type="protein sequence ID" value="CQD24245.1"/>
    <property type="molecule type" value="Genomic_DNA"/>
</dbReference>
<feature type="domain" description="DNA methylase N-4/N-6" evidence="5">
    <location>
        <begin position="91"/>
        <end position="475"/>
    </location>
</feature>
<dbReference type="Pfam" id="PF01555">
    <property type="entry name" value="N6_N4_Mtase"/>
    <property type="match status" value="1"/>
</dbReference>
<dbReference type="InterPro" id="IPR002941">
    <property type="entry name" value="DNA_methylase_N4/N6"/>
</dbReference>
<dbReference type="PRINTS" id="PR00506">
    <property type="entry name" value="D21N6MTFRASE"/>
</dbReference>
<evidence type="ECO:0000313" key="6">
    <source>
        <dbReference type="EMBL" id="CQD24245.1"/>
    </source>
</evidence>
<dbReference type="Gene3D" id="3.40.50.150">
    <property type="entry name" value="Vaccinia Virus protein VP39"/>
    <property type="match status" value="2"/>
</dbReference>
<dbReference type="SUPFAM" id="SSF53335">
    <property type="entry name" value="S-adenosyl-L-methionine-dependent methyltransferases"/>
    <property type="match status" value="1"/>
</dbReference>